<feature type="signal peptide" evidence="3">
    <location>
        <begin position="1"/>
        <end position="23"/>
    </location>
</feature>
<evidence type="ECO:0000313" key="5">
    <source>
        <dbReference type="Proteomes" id="UP000002066"/>
    </source>
</evidence>
<feature type="transmembrane region" description="Helical" evidence="2">
    <location>
        <begin position="160"/>
        <end position="179"/>
    </location>
</feature>
<organism evidence="4 5">
    <name type="scientific">Streptomyces pratensis (strain ATCC 33331 / IAF-45CD)</name>
    <dbReference type="NCBI Taxonomy" id="591167"/>
    <lineage>
        <taxon>Bacteria</taxon>
        <taxon>Bacillati</taxon>
        <taxon>Actinomycetota</taxon>
        <taxon>Actinomycetes</taxon>
        <taxon>Kitasatosporales</taxon>
        <taxon>Streptomycetaceae</taxon>
        <taxon>Streptomyces</taxon>
    </lineage>
</organism>
<reference evidence="4 5" key="1">
    <citation type="submission" date="2011-01" db="EMBL/GenBank/DDBJ databases">
        <title>Complete sequence of chromosome of Streptomyces flavogriseus ATCC 33331.</title>
        <authorList>
            <consortium name="US DOE Joint Genome Institute"/>
            <person name="Lucas S."/>
            <person name="Copeland A."/>
            <person name="Lapidus A."/>
            <person name="Cheng J.-F."/>
            <person name="Goodwin L."/>
            <person name="Pitluck S."/>
            <person name="Davenport K."/>
            <person name="Detter J.C."/>
            <person name="Han C."/>
            <person name="Tapia R."/>
            <person name="Land M."/>
            <person name="Hauser L."/>
            <person name="Kyrpides N."/>
            <person name="Ivanova N."/>
            <person name="Ovchinnikova G."/>
            <person name="Pagani I."/>
            <person name="Brumm P."/>
            <person name="Mead D."/>
            <person name="Woyke T."/>
        </authorList>
    </citation>
    <scope>NUCLEOTIDE SEQUENCE [LARGE SCALE GENOMIC DNA]</scope>
    <source>
        <strain evidence="5">ATCC 33331 / IAF-45CD</strain>
    </source>
</reference>
<accession>A0A8D4BC49</accession>
<name>A0A8D4BC49_STRFA</name>
<feature type="compositionally biased region" description="Low complexity" evidence="1">
    <location>
        <begin position="40"/>
        <end position="53"/>
    </location>
</feature>
<keyword evidence="2" id="KW-0812">Transmembrane</keyword>
<proteinExistence type="predicted"/>
<feature type="chain" id="PRO_5039454963" evidence="3">
    <location>
        <begin position="24"/>
        <end position="187"/>
    </location>
</feature>
<evidence type="ECO:0000313" key="4">
    <source>
        <dbReference type="EMBL" id="ADW05474.1"/>
    </source>
</evidence>
<dbReference type="AlphaFoldDB" id="A0A8D4BC49"/>
<dbReference type="OrthoDB" id="4230839at2"/>
<keyword evidence="2" id="KW-0472">Membrane</keyword>
<gene>
    <name evidence="4" type="ordered locus">Sfla_4062</name>
</gene>
<evidence type="ECO:0000256" key="2">
    <source>
        <dbReference type="SAM" id="Phobius"/>
    </source>
</evidence>
<dbReference type="KEGG" id="sfa:Sfla_4062"/>
<sequence>MRSLPLTFCAAIVAGTIALPASAASAGSKTENPGDEKRSGTVSVSPSRVSPGGEVELRVDVCGKDRSARGNSEAFASEARFEPADGKGLVAHARIRSDAAPDDYEIWVTCKDGHGKATGTVTVVHHGRPSPVAPVRAGGGGTAVLAEEAAADEGPGTRHAVIGLGLGAVAAVAVAFRGARRRRSALH</sequence>
<feature type="region of interest" description="Disordered" evidence="1">
    <location>
        <begin position="22"/>
        <end position="55"/>
    </location>
</feature>
<keyword evidence="2" id="KW-1133">Transmembrane helix</keyword>
<dbReference type="Proteomes" id="UP000002066">
    <property type="component" value="Chromosome"/>
</dbReference>
<dbReference type="EMBL" id="CP002475">
    <property type="protein sequence ID" value="ADW05474.1"/>
    <property type="molecule type" value="Genomic_DNA"/>
</dbReference>
<keyword evidence="3" id="KW-0732">Signal</keyword>
<evidence type="ECO:0000256" key="3">
    <source>
        <dbReference type="SAM" id="SignalP"/>
    </source>
</evidence>
<protein>
    <submittedName>
        <fullName evidence="4">Uncharacterized protein</fullName>
    </submittedName>
</protein>
<evidence type="ECO:0000256" key="1">
    <source>
        <dbReference type="SAM" id="MobiDB-lite"/>
    </source>
</evidence>